<dbReference type="Proteomes" id="UP000013041">
    <property type="component" value="Unassembled WGS sequence"/>
</dbReference>
<sequence>MESDGSVKVTKEIYTVECPKHIRFGDPMYFEEFKGKQLDRLVVDYKVPEQFVARVVLTEQPIEDMPGVMVDTITLYLAPEQTIGTYMDGYCYDSQDVNRKEIGVDTAVYLYEIDGRYEEFHTGSDGYWGECHEFSRKRNGLNIVDAAVITACMPESEGFEDMRRLVHYFFRDVQLQESGPDHSPQNQGPVQ</sequence>
<name>R0BA57_9FIRM</name>
<dbReference type="PATRIC" id="fig|997897.5.peg.1366"/>
<gene>
    <name evidence="1" type="ORF">HMPREF1097_01285</name>
</gene>
<dbReference type="RefSeq" id="WP_002571556.1">
    <property type="nucleotide sequence ID" value="NZ_KB851149.1"/>
</dbReference>
<accession>R0BA57</accession>
<dbReference type="EMBL" id="AGYG01000009">
    <property type="protein sequence ID" value="ENZ41909.1"/>
    <property type="molecule type" value="Genomic_DNA"/>
</dbReference>
<dbReference type="AlphaFoldDB" id="R0BA57"/>
<organism evidence="1 2">
    <name type="scientific">Enterocloster bolteae 90B8</name>
    <dbReference type="NCBI Taxonomy" id="997897"/>
    <lineage>
        <taxon>Bacteria</taxon>
        <taxon>Bacillati</taxon>
        <taxon>Bacillota</taxon>
        <taxon>Clostridia</taxon>
        <taxon>Lachnospirales</taxon>
        <taxon>Lachnospiraceae</taxon>
        <taxon>Enterocloster</taxon>
    </lineage>
</organism>
<comment type="caution">
    <text evidence="1">The sequence shown here is derived from an EMBL/GenBank/DDBJ whole genome shotgun (WGS) entry which is preliminary data.</text>
</comment>
<protein>
    <submittedName>
        <fullName evidence="1">Uncharacterized protein</fullName>
    </submittedName>
</protein>
<dbReference type="HOGENOM" id="CLU_122417_0_0_9"/>
<evidence type="ECO:0000313" key="1">
    <source>
        <dbReference type="EMBL" id="ENZ41909.1"/>
    </source>
</evidence>
<evidence type="ECO:0000313" key="2">
    <source>
        <dbReference type="Proteomes" id="UP000013041"/>
    </source>
</evidence>
<reference evidence="1 2" key="1">
    <citation type="submission" date="2013-01" db="EMBL/GenBank/DDBJ databases">
        <title>The Genome Sequence of Clostridium bolteae 90B8.</title>
        <authorList>
            <consortium name="The Broad Institute Genome Sequencing Platform"/>
            <person name="Earl A."/>
            <person name="Ward D."/>
            <person name="Feldgarden M."/>
            <person name="Gevers D."/>
            <person name="Courvalin P."/>
            <person name="Lambert T."/>
            <person name="Walker B."/>
            <person name="Young S.K."/>
            <person name="Zeng Q."/>
            <person name="Gargeya S."/>
            <person name="Fitzgerald M."/>
            <person name="Haas B."/>
            <person name="Abouelleil A."/>
            <person name="Alvarado L."/>
            <person name="Arachchi H.M."/>
            <person name="Berlin A.M."/>
            <person name="Chapman S.B."/>
            <person name="Dewar J."/>
            <person name="Goldberg J."/>
            <person name="Griggs A."/>
            <person name="Gujja S."/>
            <person name="Hansen M."/>
            <person name="Howarth C."/>
            <person name="Imamovic A."/>
            <person name="Larimer J."/>
            <person name="McCowan C."/>
            <person name="Murphy C."/>
            <person name="Neiman D."/>
            <person name="Pearson M."/>
            <person name="Priest M."/>
            <person name="Roberts A."/>
            <person name="Saif S."/>
            <person name="Shea T."/>
            <person name="Sisk P."/>
            <person name="Sykes S."/>
            <person name="Wortman J."/>
            <person name="Nusbaum C."/>
            <person name="Birren B."/>
        </authorList>
    </citation>
    <scope>NUCLEOTIDE SEQUENCE [LARGE SCALE GENOMIC DNA]</scope>
    <source>
        <strain evidence="1 2">90B8</strain>
    </source>
</reference>
<proteinExistence type="predicted"/>